<accession>A0A074TN64</accession>
<dbReference type="GO" id="GO:0016020">
    <property type="term" value="C:membrane"/>
    <property type="evidence" value="ECO:0007669"/>
    <property type="project" value="UniProtKB-SubCell"/>
</dbReference>
<evidence type="ECO:0000256" key="2">
    <source>
        <dbReference type="ARBA" id="ARBA00007524"/>
    </source>
</evidence>
<dbReference type="PANTHER" id="PTHR10057">
    <property type="entry name" value="PERIPHERAL-TYPE BENZODIAZEPINE RECEPTOR"/>
    <property type="match status" value="1"/>
</dbReference>
<dbReference type="AlphaFoldDB" id="A0A074TN64"/>
<reference evidence="7 8" key="1">
    <citation type="submission" date="2014-03" db="EMBL/GenBank/DDBJ databases">
        <title>The draft genome sequence of Thioclava dalianensis DLFJ1-1.</title>
        <authorList>
            <person name="Lai Q."/>
            <person name="Shao Z."/>
        </authorList>
    </citation>
    <scope>NUCLEOTIDE SEQUENCE [LARGE SCALE GENOMIC DNA]</scope>
    <source>
        <strain evidence="7 8">DLFJ1-1</strain>
    </source>
</reference>
<dbReference type="CDD" id="cd15904">
    <property type="entry name" value="TSPO_MBR"/>
    <property type="match status" value="1"/>
</dbReference>
<dbReference type="GO" id="GO:0033013">
    <property type="term" value="P:tetrapyrrole metabolic process"/>
    <property type="evidence" value="ECO:0007669"/>
    <property type="project" value="UniProtKB-ARBA"/>
</dbReference>
<feature type="transmembrane region" description="Helical" evidence="6">
    <location>
        <begin position="95"/>
        <end position="115"/>
    </location>
</feature>
<dbReference type="FunFam" id="1.20.1260.100:FF:000001">
    <property type="entry name" value="translocator protein 2"/>
    <property type="match status" value="1"/>
</dbReference>
<dbReference type="Gene3D" id="1.20.1260.100">
    <property type="entry name" value="TspO/MBR protein"/>
    <property type="match status" value="1"/>
</dbReference>
<keyword evidence="3 6" id="KW-0812">Transmembrane</keyword>
<evidence type="ECO:0000313" key="8">
    <source>
        <dbReference type="Proteomes" id="UP000027725"/>
    </source>
</evidence>
<feature type="transmembrane region" description="Helical" evidence="6">
    <location>
        <begin position="122"/>
        <end position="143"/>
    </location>
</feature>
<evidence type="ECO:0000256" key="5">
    <source>
        <dbReference type="ARBA" id="ARBA00023136"/>
    </source>
</evidence>
<evidence type="ECO:0000256" key="3">
    <source>
        <dbReference type="ARBA" id="ARBA00022692"/>
    </source>
</evidence>
<dbReference type="Proteomes" id="UP000027725">
    <property type="component" value="Unassembled WGS sequence"/>
</dbReference>
<sequence length="153" mass="17105">MTYFLLFLGASAAAAATGVIFKPGDWYESLNRPDFTPPNWAFPVAWTYIYVSVAYATARVAQLDGSQLALALFAVQIALNTLWTPVFFGAHRVRLAMIVLVLLWIAVAAMLLAFLRVDMIAGLLVFPYLVWLCIAAALNWRIWRDNPRPERVG</sequence>
<dbReference type="InterPro" id="IPR004307">
    <property type="entry name" value="TspO_MBR"/>
</dbReference>
<feature type="transmembrane region" description="Helical" evidence="6">
    <location>
        <begin position="40"/>
        <end position="58"/>
    </location>
</feature>
<dbReference type="PANTHER" id="PTHR10057:SF0">
    <property type="entry name" value="TRANSLOCATOR PROTEIN"/>
    <property type="match status" value="1"/>
</dbReference>
<dbReference type="PIRSF" id="PIRSF005859">
    <property type="entry name" value="PBR"/>
    <property type="match status" value="1"/>
</dbReference>
<evidence type="ECO:0000313" key="7">
    <source>
        <dbReference type="EMBL" id="KEP70428.1"/>
    </source>
</evidence>
<gene>
    <name evidence="7" type="ORF">DL1_17950</name>
</gene>
<proteinExistence type="inferred from homology"/>
<evidence type="ECO:0000256" key="1">
    <source>
        <dbReference type="ARBA" id="ARBA00004141"/>
    </source>
</evidence>
<dbReference type="InterPro" id="IPR038330">
    <property type="entry name" value="TspO/MBR-related_sf"/>
</dbReference>
<dbReference type="NCBIfam" id="NF047825">
    <property type="entry name" value="T-richsensTspOAlph"/>
    <property type="match status" value="1"/>
</dbReference>
<feature type="transmembrane region" description="Helical" evidence="6">
    <location>
        <begin position="70"/>
        <end position="89"/>
    </location>
</feature>
<keyword evidence="5 6" id="KW-0472">Membrane</keyword>
<dbReference type="Pfam" id="PF03073">
    <property type="entry name" value="TspO_MBR"/>
    <property type="match status" value="1"/>
</dbReference>
<organism evidence="7 8">
    <name type="scientific">Thioclava dalianensis</name>
    <dbReference type="NCBI Taxonomy" id="1185766"/>
    <lineage>
        <taxon>Bacteria</taxon>
        <taxon>Pseudomonadati</taxon>
        <taxon>Pseudomonadota</taxon>
        <taxon>Alphaproteobacteria</taxon>
        <taxon>Rhodobacterales</taxon>
        <taxon>Paracoccaceae</taxon>
        <taxon>Thioclava</taxon>
    </lineage>
</organism>
<comment type="subcellular location">
    <subcellularLocation>
        <location evidence="1">Membrane</location>
        <topology evidence="1">Multi-pass membrane protein</topology>
    </subcellularLocation>
</comment>
<keyword evidence="8" id="KW-1185">Reference proteome</keyword>
<protein>
    <submittedName>
        <fullName evidence="7">CrtK</fullName>
    </submittedName>
</protein>
<dbReference type="EMBL" id="JHEH01000006">
    <property type="protein sequence ID" value="KEP70428.1"/>
    <property type="molecule type" value="Genomic_DNA"/>
</dbReference>
<evidence type="ECO:0000256" key="4">
    <source>
        <dbReference type="ARBA" id="ARBA00022989"/>
    </source>
</evidence>
<dbReference type="eggNOG" id="COG3476">
    <property type="taxonomic scope" value="Bacteria"/>
</dbReference>
<keyword evidence="4 6" id="KW-1133">Transmembrane helix</keyword>
<comment type="caution">
    <text evidence="7">The sequence shown here is derived from an EMBL/GenBank/DDBJ whole genome shotgun (WGS) entry which is preliminary data.</text>
</comment>
<comment type="similarity">
    <text evidence="2">Belongs to the TspO/BZRP family.</text>
</comment>
<evidence type="ECO:0000256" key="6">
    <source>
        <dbReference type="SAM" id="Phobius"/>
    </source>
</evidence>
<dbReference type="STRING" id="1185766.SAMN05216224_10458"/>
<name>A0A074TN64_9RHOB</name>